<dbReference type="AlphaFoldDB" id="A0A4R4FEA6"/>
<sequence>MKKVVDERQELEITKIERTGFWVLFIALAADILLKVLFFHVPVRNLIGEHIVFLAGCVNIIIGCAKRGLWTNYSVPCVKDYLIHSLGGTVIFTLLFAGAMALQNARHLAGMTLAFAAFIFLLMFGVLAAMGEYTKRKQKKLDETYGDD</sequence>
<keyword evidence="1" id="KW-0812">Transmembrane</keyword>
<protein>
    <submittedName>
        <fullName evidence="2">Uncharacterized protein</fullName>
    </submittedName>
</protein>
<dbReference type="Proteomes" id="UP000295710">
    <property type="component" value="Unassembled WGS sequence"/>
</dbReference>
<feature type="transmembrane region" description="Helical" evidence="1">
    <location>
        <begin position="21"/>
        <end position="39"/>
    </location>
</feature>
<dbReference type="Pfam" id="PF20563">
    <property type="entry name" value="DUF6773"/>
    <property type="match status" value="1"/>
</dbReference>
<accession>A0A4R4FEA6</accession>
<dbReference type="InterPro" id="IPR046664">
    <property type="entry name" value="DUF6773"/>
</dbReference>
<dbReference type="RefSeq" id="WP_132277446.1">
    <property type="nucleotide sequence ID" value="NZ_JAOBST010000013.1"/>
</dbReference>
<organism evidence="2 3">
    <name type="scientific">Extibacter muris</name>
    <dbReference type="NCBI Taxonomy" id="1796622"/>
    <lineage>
        <taxon>Bacteria</taxon>
        <taxon>Bacillati</taxon>
        <taxon>Bacillota</taxon>
        <taxon>Clostridia</taxon>
        <taxon>Lachnospirales</taxon>
        <taxon>Lachnospiraceae</taxon>
        <taxon>Extibacter</taxon>
    </lineage>
</organism>
<feature type="transmembrane region" description="Helical" evidence="1">
    <location>
        <begin position="51"/>
        <end position="69"/>
    </location>
</feature>
<evidence type="ECO:0000313" key="2">
    <source>
        <dbReference type="EMBL" id="TDA21982.1"/>
    </source>
</evidence>
<feature type="transmembrane region" description="Helical" evidence="1">
    <location>
        <begin position="81"/>
        <end position="102"/>
    </location>
</feature>
<feature type="transmembrane region" description="Helical" evidence="1">
    <location>
        <begin position="108"/>
        <end position="130"/>
    </location>
</feature>
<gene>
    <name evidence="2" type="ORF">E1963_09510</name>
</gene>
<evidence type="ECO:0000256" key="1">
    <source>
        <dbReference type="SAM" id="Phobius"/>
    </source>
</evidence>
<name>A0A4R4FEA6_9FIRM</name>
<keyword evidence="1" id="KW-1133">Transmembrane helix</keyword>
<proteinExistence type="predicted"/>
<keyword evidence="1" id="KW-0472">Membrane</keyword>
<reference evidence="2 3" key="1">
    <citation type="journal article" date="2016" name="Nat. Microbiol.">
        <title>The Mouse Intestinal Bacterial Collection (miBC) provides host-specific insight into cultured diversity and functional potential of the gut microbiota.</title>
        <authorList>
            <person name="Lagkouvardos I."/>
            <person name="Pukall R."/>
            <person name="Abt B."/>
            <person name="Foesel B.U."/>
            <person name="Meier-Kolthoff J.P."/>
            <person name="Kumar N."/>
            <person name="Bresciani A."/>
            <person name="Martinez I."/>
            <person name="Just S."/>
            <person name="Ziegler C."/>
            <person name="Brugiroux S."/>
            <person name="Garzetti D."/>
            <person name="Wenning M."/>
            <person name="Bui T.P."/>
            <person name="Wang J."/>
            <person name="Hugenholtz F."/>
            <person name="Plugge C.M."/>
            <person name="Peterson D.A."/>
            <person name="Hornef M.W."/>
            <person name="Baines J.F."/>
            <person name="Smidt H."/>
            <person name="Walter J."/>
            <person name="Kristiansen K."/>
            <person name="Nielsen H.B."/>
            <person name="Haller D."/>
            <person name="Overmann J."/>
            <person name="Stecher B."/>
            <person name="Clavel T."/>
        </authorList>
    </citation>
    <scope>NUCLEOTIDE SEQUENCE [LARGE SCALE GENOMIC DNA]</scope>
    <source>
        <strain evidence="2 3">DSM 28560</strain>
    </source>
</reference>
<keyword evidence="3" id="KW-1185">Reference proteome</keyword>
<dbReference type="EMBL" id="SMMX01000006">
    <property type="protein sequence ID" value="TDA21982.1"/>
    <property type="molecule type" value="Genomic_DNA"/>
</dbReference>
<comment type="caution">
    <text evidence="2">The sequence shown here is derived from an EMBL/GenBank/DDBJ whole genome shotgun (WGS) entry which is preliminary data.</text>
</comment>
<evidence type="ECO:0000313" key="3">
    <source>
        <dbReference type="Proteomes" id="UP000295710"/>
    </source>
</evidence>